<gene>
    <name evidence="2" type="ORF">BGZ70_000292</name>
</gene>
<dbReference type="EMBL" id="JAAAHY010000105">
    <property type="protein sequence ID" value="KAF9967057.1"/>
    <property type="molecule type" value="Genomic_DNA"/>
</dbReference>
<dbReference type="Proteomes" id="UP000738359">
    <property type="component" value="Unassembled WGS sequence"/>
</dbReference>
<keyword evidence="3" id="KW-1185">Reference proteome</keyword>
<dbReference type="InterPro" id="IPR027417">
    <property type="entry name" value="P-loop_NTPase"/>
</dbReference>
<proteinExistence type="predicted"/>
<comment type="caution">
    <text evidence="2">The sequence shown here is derived from an EMBL/GenBank/DDBJ whole genome shotgun (WGS) entry which is preliminary data.</text>
</comment>
<dbReference type="OrthoDB" id="2443807at2759"/>
<evidence type="ECO:0000313" key="2">
    <source>
        <dbReference type="EMBL" id="KAF9967057.1"/>
    </source>
</evidence>
<dbReference type="AlphaFoldDB" id="A0A9P6JCS1"/>
<evidence type="ECO:0000256" key="1">
    <source>
        <dbReference type="SAM" id="MobiDB-lite"/>
    </source>
</evidence>
<accession>A0A9P6JCS1</accession>
<evidence type="ECO:0000313" key="3">
    <source>
        <dbReference type="Proteomes" id="UP000738359"/>
    </source>
</evidence>
<name>A0A9P6JCS1_MORAP</name>
<dbReference type="Gene3D" id="3.40.50.300">
    <property type="entry name" value="P-loop containing nucleotide triphosphate hydrolases"/>
    <property type="match status" value="1"/>
</dbReference>
<organism evidence="2 3">
    <name type="scientific">Mortierella alpina</name>
    <name type="common">Oleaginous fungus</name>
    <name type="synonym">Mortierella renispora</name>
    <dbReference type="NCBI Taxonomy" id="64518"/>
    <lineage>
        <taxon>Eukaryota</taxon>
        <taxon>Fungi</taxon>
        <taxon>Fungi incertae sedis</taxon>
        <taxon>Mucoromycota</taxon>
        <taxon>Mortierellomycotina</taxon>
        <taxon>Mortierellomycetes</taxon>
        <taxon>Mortierellales</taxon>
        <taxon>Mortierellaceae</taxon>
        <taxon>Mortierella</taxon>
    </lineage>
</organism>
<protein>
    <submittedName>
        <fullName evidence="2">Uncharacterized protein</fullName>
    </submittedName>
</protein>
<feature type="region of interest" description="Disordered" evidence="1">
    <location>
        <begin position="365"/>
        <end position="384"/>
    </location>
</feature>
<sequence length="424" mass="49042">MAKANLQASDDNLFPLMDKVQEFLVSDRQVMLILGKSTFNKHLELLLLQSYTRGRGIPLFINLPAIDRPDKELIAEQLRTYNFSEAQIQEMKEHRHFILICDGYDESQLDINLHKTNRLNQQGQWCAKMVISCRSQFLGPEYFSRFVPQPTDRYSSARLNLFQEAVIAPFSKKQVEDYVARYVPLEPRPWVTEDYMRMLTAIPNLMDLVKNPFLLTLSLEALPKVIKDQQDLSAVKVTRVQLYDCFVDQWFGVNMRRLQDSTLSKDDREMLGHLIDAGFASKGIGYSRDLAVTIFGQQAGNPVVRYIHLDDSNTWKKEFFGPQVKARLLRESSPMTRTGNFHRFLHRSMLEYFLSLAVFEPTGHIHNQELPPHPDSDSSRVHSSAIRGPLSTRRLITEPSIIQFLCERVKQHPDFEKQLLAVIE</sequence>
<reference evidence="2" key="1">
    <citation type="journal article" date="2020" name="Fungal Divers.">
        <title>Resolving the Mortierellaceae phylogeny through synthesis of multi-gene phylogenetics and phylogenomics.</title>
        <authorList>
            <person name="Vandepol N."/>
            <person name="Liber J."/>
            <person name="Desiro A."/>
            <person name="Na H."/>
            <person name="Kennedy M."/>
            <person name="Barry K."/>
            <person name="Grigoriev I.V."/>
            <person name="Miller A.N."/>
            <person name="O'Donnell K."/>
            <person name="Stajich J.E."/>
            <person name="Bonito G."/>
        </authorList>
    </citation>
    <scope>NUCLEOTIDE SEQUENCE</scope>
    <source>
        <strain evidence="2">CK1249</strain>
    </source>
</reference>